<protein>
    <submittedName>
        <fullName evidence="1">Uncharacterized protein</fullName>
    </submittedName>
</protein>
<gene>
    <name evidence="1" type="ORF">GCM10023156_21560</name>
</gene>
<proteinExistence type="predicted"/>
<dbReference type="Proteomes" id="UP001500840">
    <property type="component" value="Unassembled WGS sequence"/>
</dbReference>
<sequence>MRPSVINDRLSTFSCCDERVNDRDTFSAWASGRWPFHESRGPLGALPVRRAYAIANWRGTELDHYAGLYPRDTATDILDFALFEAYTCSIQQSIIRDSEPDLDWFRPDDLATGVAGFVRYITDNDSIYAGFAIQRRIAAWQLPPEFAWLSELNINEGFLFESTSEAHICAATDEGFLTFMALNG</sequence>
<name>A0ABP8MNJ9_9BACT</name>
<organism evidence="1 2">
    <name type="scientific">Novipirellula rosea</name>
    <dbReference type="NCBI Taxonomy" id="1031540"/>
    <lineage>
        <taxon>Bacteria</taxon>
        <taxon>Pseudomonadati</taxon>
        <taxon>Planctomycetota</taxon>
        <taxon>Planctomycetia</taxon>
        <taxon>Pirellulales</taxon>
        <taxon>Pirellulaceae</taxon>
        <taxon>Novipirellula</taxon>
    </lineage>
</organism>
<evidence type="ECO:0000313" key="2">
    <source>
        <dbReference type="Proteomes" id="UP001500840"/>
    </source>
</evidence>
<evidence type="ECO:0000313" key="1">
    <source>
        <dbReference type="EMBL" id="GAA4452363.1"/>
    </source>
</evidence>
<reference evidence="2" key="1">
    <citation type="journal article" date="2019" name="Int. J. Syst. Evol. Microbiol.">
        <title>The Global Catalogue of Microorganisms (GCM) 10K type strain sequencing project: providing services to taxonomists for standard genome sequencing and annotation.</title>
        <authorList>
            <consortium name="The Broad Institute Genomics Platform"/>
            <consortium name="The Broad Institute Genome Sequencing Center for Infectious Disease"/>
            <person name="Wu L."/>
            <person name="Ma J."/>
        </authorList>
    </citation>
    <scope>NUCLEOTIDE SEQUENCE [LARGE SCALE GENOMIC DNA]</scope>
    <source>
        <strain evidence="2">JCM 17759</strain>
    </source>
</reference>
<keyword evidence="2" id="KW-1185">Reference proteome</keyword>
<accession>A0ABP8MNJ9</accession>
<dbReference type="EMBL" id="BAABGA010000029">
    <property type="protein sequence ID" value="GAA4452363.1"/>
    <property type="molecule type" value="Genomic_DNA"/>
</dbReference>
<comment type="caution">
    <text evidence="1">The sequence shown here is derived from an EMBL/GenBank/DDBJ whole genome shotgun (WGS) entry which is preliminary data.</text>
</comment>